<name>A0A8T4LDN0_9ARCH</name>
<dbReference type="Proteomes" id="UP000675968">
    <property type="component" value="Unassembled WGS sequence"/>
</dbReference>
<feature type="region of interest" description="Disordered" evidence="1">
    <location>
        <begin position="28"/>
        <end position="53"/>
    </location>
</feature>
<evidence type="ECO:0000313" key="3">
    <source>
        <dbReference type="Proteomes" id="UP000675968"/>
    </source>
</evidence>
<comment type="caution">
    <text evidence="2">The sequence shown here is derived from an EMBL/GenBank/DDBJ whole genome shotgun (WGS) entry which is preliminary data.</text>
</comment>
<reference evidence="2" key="2">
    <citation type="submission" date="2021-05" db="EMBL/GenBank/DDBJ databases">
        <title>Protein family content uncovers lineage relationships and bacterial pathway maintenance mechanisms in DPANN archaea.</title>
        <authorList>
            <person name="Castelle C.J."/>
            <person name="Meheust R."/>
            <person name="Jaffe A.L."/>
            <person name="Seitz K."/>
            <person name="Gong X."/>
            <person name="Baker B.J."/>
            <person name="Banfield J.F."/>
        </authorList>
    </citation>
    <scope>NUCLEOTIDE SEQUENCE</scope>
    <source>
        <strain evidence="2">RIFCSPLOWO2_01_FULL_AR10_48_17</strain>
    </source>
</reference>
<dbReference type="AlphaFoldDB" id="A0A8T4LDN0"/>
<accession>A0A8T4LDN0</accession>
<gene>
    <name evidence="2" type="ORF">J4215_00260</name>
</gene>
<reference evidence="2" key="1">
    <citation type="submission" date="2021-03" db="EMBL/GenBank/DDBJ databases">
        <authorList>
            <person name="Jaffe A."/>
        </authorList>
    </citation>
    <scope>NUCLEOTIDE SEQUENCE</scope>
    <source>
        <strain evidence="2">RIFCSPLOWO2_01_FULL_AR10_48_17</strain>
    </source>
</reference>
<dbReference type="EMBL" id="JAGVWC010000004">
    <property type="protein sequence ID" value="MBS3060996.1"/>
    <property type="molecule type" value="Genomic_DNA"/>
</dbReference>
<proteinExistence type="predicted"/>
<sequence>MKRPIPFDMKKKVQNEILQSNLDMFVAPNDPRPSQLEDVAKSFKKKNIPESKK</sequence>
<organism evidence="2 3">
    <name type="scientific">Candidatus Iainarchaeum sp</name>
    <dbReference type="NCBI Taxonomy" id="3101447"/>
    <lineage>
        <taxon>Archaea</taxon>
        <taxon>Candidatus Iainarchaeota</taxon>
        <taxon>Candidatus Iainarchaeia</taxon>
        <taxon>Candidatus Iainarchaeales</taxon>
        <taxon>Candidatus Iainarchaeaceae</taxon>
        <taxon>Candidatus Iainarchaeum</taxon>
    </lineage>
</organism>
<protein>
    <submittedName>
        <fullName evidence="2">Uncharacterized protein</fullName>
    </submittedName>
</protein>
<evidence type="ECO:0000313" key="2">
    <source>
        <dbReference type="EMBL" id="MBS3060996.1"/>
    </source>
</evidence>
<evidence type="ECO:0000256" key="1">
    <source>
        <dbReference type="SAM" id="MobiDB-lite"/>
    </source>
</evidence>